<dbReference type="InterPro" id="IPR001173">
    <property type="entry name" value="Glyco_trans_2-like"/>
</dbReference>
<dbReference type="OrthoDB" id="9811884at2"/>
<evidence type="ECO:0000313" key="13">
    <source>
        <dbReference type="Proteomes" id="UP000218238"/>
    </source>
</evidence>
<evidence type="ECO:0000256" key="3">
    <source>
        <dbReference type="ARBA" id="ARBA00022676"/>
    </source>
</evidence>
<accession>A0A2A2TPC8</accession>
<keyword evidence="10" id="KW-0812">Transmembrane</keyword>
<dbReference type="EMBL" id="NTFS01000015">
    <property type="protein sequence ID" value="PAX60300.1"/>
    <property type="molecule type" value="Genomic_DNA"/>
</dbReference>
<evidence type="ECO:0000256" key="8">
    <source>
        <dbReference type="ARBA" id="ARBA00038120"/>
    </source>
</evidence>
<keyword evidence="13" id="KW-1185">Reference proteome</keyword>
<evidence type="ECO:0000256" key="10">
    <source>
        <dbReference type="SAM" id="Phobius"/>
    </source>
</evidence>
<dbReference type="AlphaFoldDB" id="A0A2A2TPC8"/>
<evidence type="ECO:0000256" key="5">
    <source>
        <dbReference type="ARBA" id="ARBA00023136"/>
    </source>
</evidence>
<evidence type="ECO:0000256" key="1">
    <source>
        <dbReference type="ARBA" id="ARBA00004236"/>
    </source>
</evidence>
<keyword evidence="10" id="KW-1133">Transmembrane helix</keyword>
<dbReference type="SUPFAM" id="SSF53448">
    <property type="entry name" value="Nucleotide-diphospho-sugar transferases"/>
    <property type="match status" value="1"/>
</dbReference>
<evidence type="ECO:0000259" key="11">
    <source>
        <dbReference type="Pfam" id="PF00535"/>
    </source>
</evidence>
<dbReference type="InterPro" id="IPR029044">
    <property type="entry name" value="Nucleotide-diphossugar_trans"/>
</dbReference>
<feature type="transmembrane region" description="Helical" evidence="10">
    <location>
        <begin position="240"/>
        <end position="273"/>
    </location>
</feature>
<keyword evidence="5 10" id="KW-0472">Membrane</keyword>
<feature type="domain" description="Glycosyltransferase 2-like" evidence="11">
    <location>
        <begin position="6"/>
        <end position="131"/>
    </location>
</feature>
<keyword evidence="4 12" id="KW-0808">Transferase</keyword>
<dbReference type="Proteomes" id="UP000218238">
    <property type="component" value="Unassembled WGS sequence"/>
</dbReference>
<name>A0A2A2TPC8_9CYAN</name>
<dbReference type="CDD" id="cd00761">
    <property type="entry name" value="Glyco_tranf_GTA_type"/>
    <property type="match status" value="1"/>
</dbReference>
<evidence type="ECO:0000256" key="4">
    <source>
        <dbReference type="ARBA" id="ARBA00022679"/>
    </source>
</evidence>
<dbReference type="GO" id="GO:0016757">
    <property type="term" value="F:glycosyltransferase activity"/>
    <property type="evidence" value="ECO:0007669"/>
    <property type="project" value="UniProtKB-KW"/>
</dbReference>
<dbReference type="Gene3D" id="3.90.550.10">
    <property type="entry name" value="Spore Coat Polysaccharide Biosynthesis Protein SpsA, Chain A"/>
    <property type="match status" value="1"/>
</dbReference>
<reference evidence="12 13" key="1">
    <citation type="submission" date="2017-08" db="EMBL/GenBank/DDBJ databases">
        <title>Draft genome sequence of filamentous cyanobacterium Calothrix elsteri CCALA 953.</title>
        <authorList>
            <person name="Gagunashvili A.N."/>
            <person name="Elster J."/>
            <person name="Andresson O.S."/>
        </authorList>
    </citation>
    <scope>NUCLEOTIDE SEQUENCE [LARGE SCALE GENOMIC DNA]</scope>
    <source>
        <strain evidence="12 13">CCALA 953</strain>
    </source>
</reference>
<organism evidence="12 13">
    <name type="scientific">Brunnivagina elsteri CCALA 953</name>
    <dbReference type="NCBI Taxonomy" id="987040"/>
    <lineage>
        <taxon>Bacteria</taxon>
        <taxon>Bacillati</taxon>
        <taxon>Cyanobacteriota</taxon>
        <taxon>Cyanophyceae</taxon>
        <taxon>Nostocales</taxon>
        <taxon>Calotrichaceae</taxon>
        <taxon>Brunnivagina</taxon>
    </lineage>
</organism>
<dbReference type="GO" id="GO:0005886">
    <property type="term" value="C:plasma membrane"/>
    <property type="evidence" value="ECO:0007669"/>
    <property type="project" value="UniProtKB-SubCell"/>
</dbReference>
<evidence type="ECO:0000256" key="6">
    <source>
        <dbReference type="ARBA" id="ARBA00037281"/>
    </source>
</evidence>
<comment type="subcellular location">
    <subcellularLocation>
        <location evidence="1">Cell membrane</location>
    </subcellularLocation>
</comment>
<comment type="caution">
    <text evidence="12">The sequence shown here is derived from an EMBL/GenBank/DDBJ whole genome shotgun (WGS) entry which is preliminary data.</text>
</comment>
<dbReference type="RefSeq" id="WP_095720215.1">
    <property type="nucleotide sequence ID" value="NZ_NTFS01000015.1"/>
</dbReference>
<evidence type="ECO:0000256" key="2">
    <source>
        <dbReference type="ARBA" id="ARBA00022475"/>
    </source>
</evidence>
<comment type="function">
    <text evidence="6">Catalyzes the glycosylation of 4,4'-diaponeurosporenoate, i.e. the esterification of glucose at the C1'' position with the carboxyl group of 4,4'-diaponeurosporenic acid, to form glycosyl-4,4'-diaponeurosporenoate. This is a step in the biosynthesis of staphyloxanthin, an orange pigment present in most staphylococci strains.</text>
</comment>
<keyword evidence="2" id="KW-1003">Cell membrane</keyword>
<protein>
    <recommendedName>
        <fullName evidence="9">4,4'-diaponeurosporenoate glycosyltransferase</fullName>
    </recommendedName>
</protein>
<evidence type="ECO:0000256" key="9">
    <source>
        <dbReference type="ARBA" id="ARBA00040345"/>
    </source>
</evidence>
<dbReference type="PANTHER" id="PTHR43646">
    <property type="entry name" value="GLYCOSYLTRANSFERASE"/>
    <property type="match status" value="1"/>
</dbReference>
<comment type="pathway">
    <text evidence="7">Carotenoid biosynthesis; staphyloxanthin biosynthesis; staphyloxanthin from farnesyl diphosphate: step 4/5.</text>
</comment>
<dbReference type="PANTHER" id="PTHR43646:SF2">
    <property type="entry name" value="GLYCOSYLTRANSFERASE 2-LIKE DOMAIN-CONTAINING PROTEIN"/>
    <property type="match status" value="1"/>
</dbReference>
<sequence>MQLVGVVAIARNEGTRLHQCLLSLQSEGITVVYVDSGSTDDSVTFARSLGMHVIELDVTIPFTAARARNAGFEYLLTIEPNLEYVQFIDGDCRIAPGWLEFAVSELKTNPDVVVVAGRRREEFVNDSIYNRLCDIEWNTPVGETKACGGDSMMRVSAVKKVGGFDPSLIAGEEPELCLRLRQAGGKILRIDGDMTLHDARMTTWGQWWKRSQRAGHAYAQGAWLHGKSPERHWVKECLSIWIWSLGLPLIAITTFWFTSGFSLLLIPIAYIWLSFKIYKSCLEQGLTVSDAVLFSLNCVFCKFPQLQGQIQFLLTRLLKRQPKLVEYKL</sequence>
<evidence type="ECO:0000256" key="7">
    <source>
        <dbReference type="ARBA" id="ARBA00037904"/>
    </source>
</evidence>
<proteinExistence type="inferred from homology"/>
<keyword evidence="3" id="KW-0328">Glycosyltransferase</keyword>
<evidence type="ECO:0000313" key="12">
    <source>
        <dbReference type="EMBL" id="PAX60300.1"/>
    </source>
</evidence>
<dbReference type="Pfam" id="PF00535">
    <property type="entry name" value="Glycos_transf_2"/>
    <property type="match status" value="1"/>
</dbReference>
<comment type="similarity">
    <text evidence="8">Belongs to the glycosyltransferase 2 family. CrtQ subfamily.</text>
</comment>
<gene>
    <name evidence="12" type="ORF">CK510_02585</name>
</gene>